<dbReference type="InterPro" id="IPR011701">
    <property type="entry name" value="MFS"/>
</dbReference>
<dbReference type="EMBL" id="JJRY01000004">
    <property type="protein sequence ID" value="KEF39141.1"/>
    <property type="molecule type" value="Genomic_DNA"/>
</dbReference>
<dbReference type="PATRIC" id="fig|1348973.3.peg.1494"/>
<sequence>MRAQVKEISLKAHQTTENTSTMYHILFIIGFVHLLNDSIQAVVPAMFPILAESLGFNFTQLGLIAFAVNMTASIMQPLVGAFSDKHPMPKLLPIGLTFSLFGMLGLALAPSYGVILLSVMLLGVGSAAFHPEASKVAHMASGTRKGLGQSVFQVGGNAGQSLAPLITALILVPLGQLGAIWFTLVAFLAVMILVYISKWYGQQLTINQTRKRNSGEDAPTIGKSIKIAFVLLIFLVFIRQFYHAAITNYFAFHLIGTYGMRIDHAQIYIFLFLAAGAVGTFLGGPIADKIGMKNVLLFSMIGAAPLCIWLPYTGPKLSMVIITIIGFILLCSFSVSVVYAHQLLPGRIGMVSGMIIGFSFGLGAIGSIVIGWVGDQIGISTTLLYASFLPLLGIFTAYLPNENKIQELHKANLV</sequence>
<keyword evidence="3 6" id="KW-0812">Transmembrane</keyword>
<organism evidence="8 9">
    <name type="scientific">Schinkia azotoformans MEV2011</name>
    <dbReference type="NCBI Taxonomy" id="1348973"/>
    <lineage>
        <taxon>Bacteria</taxon>
        <taxon>Bacillati</taxon>
        <taxon>Bacillota</taxon>
        <taxon>Bacilli</taxon>
        <taxon>Bacillales</taxon>
        <taxon>Bacillaceae</taxon>
        <taxon>Calidifontibacillus/Schinkia group</taxon>
        <taxon>Schinkia</taxon>
    </lineage>
</organism>
<evidence type="ECO:0000313" key="9">
    <source>
        <dbReference type="Proteomes" id="UP000027936"/>
    </source>
</evidence>
<dbReference type="Pfam" id="PF07690">
    <property type="entry name" value="MFS_1"/>
    <property type="match status" value="1"/>
</dbReference>
<evidence type="ECO:0000256" key="1">
    <source>
        <dbReference type="ARBA" id="ARBA00004651"/>
    </source>
</evidence>
<evidence type="ECO:0000256" key="6">
    <source>
        <dbReference type="SAM" id="Phobius"/>
    </source>
</evidence>
<dbReference type="InterPro" id="IPR036259">
    <property type="entry name" value="MFS_trans_sf"/>
</dbReference>
<dbReference type="SUPFAM" id="SSF103473">
    <property type="entry name" value="MFS general substrate transporter"/>
    <property type="match status" value="1"/>
</dbReference>
<gene>
    <name evidence="8" type="ORF">M670_01531</name>
</gene>
<evidence type="ECO:0000313" key="8">
    <source>
        <dbReference type="EMBL" id="KEF39141.1"/>
    </source>
</evidence>
<feature type="transmembrane region" description="Helical" evidence="6">
    <location>
        <begin position="295"/>
        <end position="312"/>
    </location>
</feature>
<dbReference type="OrthoDB" id="9770492at2"/>
<feature type="transmembrane region" description="Helical" evidence="6">
    <location>
        <begin position="58"/>
        <end position="79"/>
    </location>
</feature>
<dbReference type="PANTHER" id="PTHR43129">
    <property type="entry name" value="FOSMIDOMYCIN RESISTANCE PROTEIN"/>
    <property type="match status" value="1"/>
</dbReference>
<feature type="transmembrane region" description="Helical" evidence="6">
    <location>
        <begin position="227"/>
        <end position="245"/>
    </location>
</feature>
<feature type="domain" description="Major facilitator superfamily (MFS) profile" evidence="7">
    <location>
        <begin position="22"/>
        <end position="404"/>
    </location>
</feature>
<dbReference type="PROSITE" id="PS50850">
    <property type="entry name" value="MFS"/>
    <property type="match status" value="1"/>
</dbReference>
<evidence type="ECO:0000256" key="4">
    <source>
        <dbReference type="ARBA" id="ARBA00022989"/>
    </source>
</evidence>
<feature type="transmembrane region" description="Helical" evidence="6">
    <location>
        <begin position="178"/>
        <end position="196"/>
    </location>
</feature>
<proteinExistence type="predicted"/>
<dbReference type="GO" id="GO:0005886">
    <property type="term" value="C:plasma membrane"/>
    <property type="evidence" value="ECO:0007669"/>
    <property type="project" value="UniProtKB-SubCell"/>
</dbReference>
<keyword evidence="2" id="KW-0813">Transport</keyword>
<reference evidence="8 9" key="1">
    <citation type="submission" date="2014-04" db="EMBL/GenBank/DDBJ databases">
        <title>Draft genome sequence of Bacillus azotoformans MEV2011, a (co-) denitrifying strain unable to grow in the presence of oxygen.</title>
        <authorList>
            <person name="Nielsen M."/>
            <person name="Schreiber L."/>
            <person name="Finster K."/>
            <person name="Schramm A."/>
        </authorList>
    </citation>
    <scope>NUCLEOTIDE SEQUENCE [LARGE SCALE GENOMIC DNA]</scope>
    <source>
        <strain evidence="8 9">MEV2011</strain>
    </source>
</reference>
<feature type="transmembrane region" description="Helical" evidence="6">
    <location>
        <begin position="351"/>
        <end position="373"/>
    </location>
</feature>
<feature type="transmembrane region" description="Helical" evidence="6">
    <location>
        <begin position="379"/>
        <end position="400"/>
    </location>
</feature>
<evidence type="ECO:0000259" key="7">
    <source>
        <dbReference type="PROSITE" id="PS50850"/>
    </source>
</evidence>
<keyword evidence="5 6" id="KW-0472">Membrane</keyword>
<evidence type="ECO:0000256" key="3">
    <source>
        <dbReference type="ARBA" id="ARBA00022692"/>
    </source>
</evidence>
<dbReference type="CDD" id="cd17478">
    <property type="entry name" value="MFS_FsR"/>
    <property type="match status" value="1"/>
</dbReference>
<dbReference type="RefSeq" id="WP_035194577.1">
    <property type="nucleotide sequence ID" value="NZ_JJRY01000004.1"/>
</dbReference>
<dbReference type="Proteomes" id="UP000027936">
    <property type="component" value="Unassembled WGS sequence"/>
</dbReference>
<feature type="transmembrane region" description="Helical" evidence="6">
    <location>
        <begin position="21"/>
        <end position="46"/>
    </location>
</feature>
<comment type="caution">
    <text evidence="8">The sequence shown here is derived from an EMBL/GenBank/DDBJ whole genome shotgun (WGS) entry which is preliminary data.</text>
</comment>
<dbReference type="Gene3D" id="1.20.1250.20">
    <property type="entry name" value="MFS general substrate transporter like domains"/>
    <property type="match status" value="2"/>
</dbReference>
<feature type="transmembrane region" description="Helical" evidence="6">
    <location>
        <begin position="318"/>
        <end position="339"/>
    </location>
</feature>
<dbReference type="InterPro" id="IPR020846">
    <property type="entry name" value="MFS_dom"/>
</dbReference>
<evidence type="ECO:0000256" key="5">
    <source>
        <dbReference type="ARBA" id="ARBA00023136"/>
    </source>
</evidence>
<feature type="transmembrane region" description="Helical" evidence="6">
    <location>
        <begin position="265"/>
        <end position="283"/>
    </location>
</feature>
<dbReference type="PANTHER" id="PTHR43129:SF1">
    <property type="entry name" value="FOSMIDOMYCIN RESISTANCE PROTEIN"/>
    <property type="match status" value="1"/>
</dbReference>
<protein>
    <submittedName>
        <fullName evidence="8">Sugar phosphate permease</fullName>
    </submittedName>
</protein>
<keyword evidence="4 6" id="KW-1133">Transmembrane helix</keyword>
<accession>A0A072NNY2</accession>
<comment type="subcellular location">
    <subcellularLocation>
        <location evidence="1">Cell membrane</location>
        <topology evidence="1">Multi-pass membrane protein</topology>
    </subcellularLocation>
</comment>
<dbReference type="GO" id="GO:0022857">
    <property type="term" value="F:transmembrane transporter activity"/>
    <property type="evidence" value="ECO:0007669"/>
    <property type="project" value="InterPro"/>
</dbReference>
<evidence type="ECO:0000256" key="2">
    <source>
        <dbReference type="ARBA" id="ARBA00022448"/>
    </source>
</evidence>
<name>A0A072NNY2_SCHAZ</name>
<dbReference type="AlphaFoldDB" id="A0A072NNY2"/>